<dbReference type="AlphaFoldDB" id="A0A914DY32"/>
<keyword evidence="1" id="KW-1185">Reference proteome</keyword>
<reference evidence="2" key="1">
    <citation type="submission" date="2022-11" db="UniProtKB">
        <authorList>
            <consortium name="WormBaseParasite"/>
        </authorList>
    </citation>
    <scope>IDENTIFICATION</scope>
</reference>
<name>A0A914DY32_9BILA</name>
<dbReference type="WBParaSite" id="ACRNAN_scaffold4530.g22751.t1">
    <property type="protein sequence ID" value="ACRNAN_scaffold4530.g22751.t1"/>
    <property type="gene ID" value="ACRNAN_scaffold4530.g22751"/>
</dbReference>
<organism evidence="1 2">
    <name type="scientific">Acrobeloides nanus</name>
    <dbReference type="NCBI Taxonomy" id="290746"/>
    <lineage>
        <taxon>Eukaryota</taxon>
        <taxon>Metazoa</taxon>
        <taxon>Ecdysozoa</taxon>
        <taxon>Nematoda</taxon>
        <taxon>Chromadorea</taxon>
        <taxon>Rhabditida</taxon>
        <taxon>Tylenchina</taxon>
        <taxon>Cephalobomorpha</taxon>
        <taxon>Cephaloboidea</taxon>
        <taxon>Cephalobidae</taxon>
        <taxon>Acrobeloides</taxon>
    </lineage>
</organism>
<proteinExistence type="predicted"/>
<accession>A0A914DY32</accession>
<evidence type="ECO:0000313" key="1">
    <source>
        <dbReference type="Proteomes" id="UP000887540"/>
    </source>
</evidence>
<protein>
    <submittedName>
        <fullName evidence="2">Uncharacterized protein</fullName>
    </submittedName>
</protein>
<sequence length="192" mass="21843">MSQSISESPCNSITRPGDCDPDACGDAGMTCEARYIRFWDPVAQVDRSRKSCQCVEEPICSVVGMHAFSGCRSYPYLSTAGQRMIREWSMSRAERRSFYKNHIFQKYMNGTNSTKRKAIYSRLDAFVIYSDRSRHNQLILANSRFCCKTSRKTRRFAAAPFVSGSNCYGNKLIGDALFLLFSILAFHFTVKL</sequence>
<evidence type="ECO:0000313" key="2">
    <source>
        <dbReference type="WBParaSite" id="ACRNAN_scaffold4530.g22751.t1"/>
    </source>
</evidence>
<dbReference type="Proteomes" id="UP000887540">
    <property type="component" value="Unplaced"/>
</dbReference>